<sequence length="430" mass="47336">MKFTNFALVSCHTFRPLSVLLLLGVAALASPLKSEAGPYSALVVEVESDRVLYEQNADELRHPASLTKMMTLYLVFEALSRNELSLGDNMVASPFAVSKPPSRLGLRAGDTLTVEEGILGLVTQSANDAATVIAETLAGSEPAFAEMMTQKARQLGMGNTVFRNAQGLPDPAQVTTAWDMYRLAKALLKNFPEYYSYFSTDSFWFRDHNFRNHNHLLDKYPGTDGIKTGFINSSGFNLVASAKRDGVRLVGVVFGGISHSLRDAHMMEILDDGFAQMEGKEPAYHLANFNGSQFPALLHKPSGLEKRTSQPPDELEEQDSQPEPINQKLWEPTPKKAVAEPPHVKDDHAASWEIRVGAFTEQKEAEHRLAEASKTAPFAFRHAKSGIISHTHRGKKTYIAFFNGLNKEDVALACQSLKRKKLECSPSASG</sequence>
<feature type="active site" description="Proton acceptor" evidence="7">
    <location>
        <position position="68"/>
    </location>
</feature>
<feature type="compositionally biased region" description="Basic and acidic residues" evidence="10">
    <location>
        <begin position="333"/>
        <end position="344"/>
    </location>
</feature>
<evidence type="ECO:0000313" key="13">
    <source>
        <dbReference type="EMBL" id="PZN70941.1"/>
    </source>
</evidence>
<dbReference type="InterPro" id="IPR018044">
    <property type="entry name" value="Peptidase_S11"/>
</dbReference>
<gene>
    <name evidence="13" type="ORF">DM484_27505</name>
</gene>
<keyword evidence="2 11" id="KW-0732">Signal</keyword>
<feature type="signal peptide" evidence="11">
    <location>
        <begin position="1"/>
        <end position="36"/>
    </location>
</feature>
<proteinExistence type="inferred from homology"/>
<dbReference type="GO" id="GO:0009002">
    <property type="term" value="F:serine-type D-Ala-D-Ala carboxypeptidase activity"/>
    <property type="evidence" value="ECO:0007669"/>
    <property type="project" value="InterPro"/>
</dbReference>
<keyword evidence="4" id="KW-0133">Cell shape</keyword>
<feature type="binding site" evidence="8">
    <location>
        <position position="227"/>
    </location>
    <ligand>
        <name>substrate</name>
    </ligand>
</feature>
<accession>A0A2W4QF82</accession>
<evidence type="ECO:0000256" key="7">
    <source>
        <dbReference type="PIRSR" id="PIRSR618044-1"/>
    </source>
</evidence>
<dbReference type="SUPFAM" id="SSF56601">
    <property type="entry name" value="beta-lactamase/transpeptidase-like"/>
    <property type="match status" value="1"/>
</dbReference>
<dbReference type="GO" id="GO:0071555">
    <property type="term" value="P:cell wall organization"/>
    <property type="evidence" value="ECO:0007669"/>
    <property type="project" value="UniProtKB-KW"/>
</dbReference>
<dbReference type="InterPro" id="IPR001967">
    <property type="entry name" value="Peptidase_S11_N"/>
</dbReference>
<dbReference type="GO" id="GO:0009252">
    <property type="term" value="P:peptidoglycan biosynthetic process"/>
    <property type="evidence" value="ECO:0007669"/>
    <property type="project" value="UniProtKB-KW"/>
</dbReference>
<evidence type="ECO:0000256" key="1">
    <source>
        <dbReference type="ARBA" id="ARBA00007164"/>
    </source>
</evidence>
<keyword evidence="6" id="KW-0961">Cell wall biogenesis/degradation</keyword>
<evidence type="ECO:0000256" key="11">
    <source>
        <dbReference type="SAM" id="SignalP"/>
    </source>
</evidence>
<dbReference type="Pfam" id="PF00768">
    <property type="entry name" value="Peptidase_S11"/>
    <property type="match status" value="1"/>
</dbReference>
<evidence type="ECO:0000313" key="14">
    <source>
        <dbReference type="Proteomes" id="UP000249396"/>
    </source>
</evidence>
<keyword evidence="5" id="KW-0573">Peptidoglycan synthesis</keyword>
<evidence type="ECO:0000256" key="9">
    <source>
        <dbReference type="RuleBase" id="RU004016"/>
    </source>
</evidence>
<evidence type="ECO:0000256" key="2">
    <source>
        <dbReference type="ARBA" id="ARBA00022729"/>
    </source>
</evidence>
<comment type="caution">
    <text evidence="13">The sequence shown here is derived from an EMBL/GenBank/DDBJ whole genome shotgun (WGS) entry which is preliminary data.</text>
</comment>
<feature type="region of interest" description="Disordered" evidence="10">
    <location>
        <begin position="302"/>
        <end position="344"/>
    </location>
</feature>
<feature type="domain" description="Peptidase S11 D-alanyl-D-alanine carboxypeptidase A N-terminal" evidence="12">
    <location>
        <begin position="39"/>
        <end position="256"/>
    </location>
</feature>
<organism evidence="13 14">
    <name type="scientific">Candidatus Methylumidiphilus alinenensis</name>
    <dbReference type="NCBI Taxonomy" id="2202197"/>
    <lineage>
        <taxon>Bacteria</taxon>
        <taxon>Pseudomonadati</taxon>
        <taxon>Pseudomonadota</taxon>
        <taxon>Gammaproteobacteria</taxon>
        <taxon>Methylococcales</taxon>
        <taxon>Candidatus Methylumidiphilus</taxon>
    </lineage>
</organism>
<evidence type="ECO:0000256" key="3">
    <source>
        <dbReference type="ARBA" id="ARBA00022801"/>
    </source>
</evidence>
<comment type="similarity">
    <text evidence="1 9">Belongs to the peptidase S11 family.</text>
</comment>
<feature type="chain" id="PRO_5016115784" evidence="11">
    <location>
        <begin position="37"/>
        <end position="430"/>
    </location>
</feature>
<evidence type="ECO:0000256" key="10">
    <source>
        <dbReference type="SAM" id="MobiDB-lite"/>
    </source>
</evidence>
<dbReference type="AlphaFoldDB" id="A0A2W4QF82"/>
<evidence type="ECO:0000256" key="6">
    <source>
        <dbReference type="ARBA" id="ARBA00023316"/>
    </source>
</evidence>
<keyword evidence="13" id="KW-0121">Carboxypeptidase</keyword>
<keyword evidence="13" id="KW-0645">Protease</keyword>
<dbReference type="PANTHER" id="PTHR21581">
    <property type="entry name" value="D-ALANYL-D-ALANINE CARBOXYPEPTIDASE"/>
    <property type="match status" value="1"/>
</dbReference>
<protein>
    <submittedName>
        <fullName evidence="13">D-alanyl-D-alanine carboxypeptidase</fullName>
    </submittedName>
</protein>
<dbReference type="EMBL" id="QJPH01000539">
    <property type="protein sequence ID" value="PZN70941.1"/>
    <property type="molecule type" value="Genomic_DNA"/>
</dbReference>
<evidence type="ECO:0000256" key="4">
    <source>
        <dbReference type="ARBA" id="ARBA00022960"/>
    </source>
</evidence>
<dbReference type="InterPro" id="IPR012338">
    <property type="entry name" value="Beta-lactam/transpept-like"/>
</dbReference>
<name>A0A2W4QF82_9GAMM</name>
<keyword evidence="3" id="KW-0378">Hydrolase</keyword>
<dbReference type="PRINTS" id="PR00725">
    <property type="entry name" value="DADACBPTASE1"/>
</dbReference>
<dbReference type="GO" id="GO:0008360">
    <property type="term" value="P:regulation of cell shape"/>
    <property type="evidence" value="ECO:0007669"/>
    <property type="project" value="UniProtKB-KW"/>
</dbReference>
<dbReference type="GO" id="GO:0006508">
    <property type="term" value="P:proteolysis"/>
    <property type="evidence" value="ECO:0007669"/>
    <property type="project" value="InterPro"/>
</dbReference>
<evidence type="ECO:0000256" key="8">
    <source>
        <dbReference type="PIRSR" id="PIRSR618044-2"/>
    </source>
</evidence>
<feature type="active site" description="Acyl-ester intermediate" evidence="7">
    <location>
        <position position="65"/>
    </location>
</feature>
<reference evidence="13 14" key="1">
    <citation type="journal article" date="2018" name="Aquat. Microb. Ecol.">
        <title>Gammaproteobacterial methanotrophs dominate.</title>
        <authorList>
            <person name="Rissanen A.J."/>
            <person name="Saarenheimo J."/>
            <person name="Tiirola M."/>
            <person name="Peura S."/>
            <person name="Aalto S.L."/>
            <person name="Karvinen A."/>
            <person name="Nykanen H."/>
        </authorList>
    </citation>
    <scope>NUCLEOTIDE SEQUENCE [LARGE SCALE GENOMIC DNA]</scope>
    <source>
        <strain evidence="13">AMbin10</strain>
    </source>
</reference>
<evidence type="ECO:0000256" key="5">
    <source>
        <dbReference type="ARBA" id="ARBA00022984"/>
    </source>
</evidence>
<dbReference type="Gene3D" id="3.40.710.10">
    <property type="entry name" value="DD-peptidase/beta-lactamase superfamily"/>
    <property type="match status" value="1"/>
</dbReference>
<dbReference type="Proteomes" id="UP000249396">
    <property type="component" value="Unassembled WGS sequence"/>
</dbReference>
<dbReference type="PANTHER" id="PTHR21581:SF6">
    <property type="entry name" value="TRAFFICKING PROTEIN PARTICLE COMPLEX SUBUNIT 12"/>
    <property type="match status" value="1"/>
</dbReference>
<evidence type="ECO:0000259" key="12">
    <source>
        <dbReference type="Pfam" id="PF00768"/>
    </source>
</evidence>
<feature type="active site" evidence="7">
    <location>
        <position position="125"/>
    </location>
</feature>